<evidence type="ECO:0000313" key="9">
    <source>
        <dbReference type="Proteomes" id="UP000019146"/>
    </source>
</evidence>
<dbReference type="Proteomes" id="UP000019146">
    <property type="component" value="Chromosome 1"/>
</dbReference>
<dbReference type="AlphaFoldDB" id="A0A0N7JTS6"/>
<dbReference type="KEGG" id="bcai:K788_0008073"/>
<evidence type="ECO:0000256" key="1">
    <source>
        <dbReference type="ARBA" id="ARBA00004651"/>
    </source>
</evidence>
<dbReference type="InterPro" id="IPR032808">
    <property type="entry name" value="DoxX"/>
</dbReference>
<sequence length="144" mass="15252">MNPIAASKPELAATILRVALAVLYLAHSLQKIFVFTLPGTAQFFQSIGYPGWLGYLTAFVELFGGIALLLGVQVRWVALVLLPFMLGAMSVHLPNGWGFASPHGGWEYPAFWAVTLIVQSLLGNGLFAVGGVTAAPVGQARKAA</sequence>
<keyword evidence="6 7" id="KW-0472">Membrane</keyword>
<keyword evidence="4 7" id="KW-0812">Transmembrane</keyword>
<dbReference type="PANTHER" id="PTHR33452">
    <property type="entry name" value="OXIDOREDUCTASE CATD-RELATED"/>
    <property type="match status" value="1"/>
</dbReference>
<feature type="transmembrane region" description="Helical" evidence="7">
    <location>
        <begin position="52"/>
        <end position="70"/>
    </location>
</feature>
<protein>
    <submittedName>
        <fullName evidence="8">Putative membrane protein</fullName>
    </submittedName>
</protein>
<dbReference type="Pfam" id="PF07681">
    <property type="entry name" value="DoxX"/>
    <property type="match status" value="1"/>
</dbReference>
<dbReference type="EMBL" id="CP012746">
    <property type="protein sequence ID" value="ALL64437.1"/>
    <property type="molecule type" value="Genomic_DNA"/>
</dbReference>
<evidence type="ECO:0000256" key="7">
    <source>
        <dbReference type="SAM" id="Phobius"/>
    </source>
</evidence>
<gene>
    <name evidence="8" type="ORF">K788_0008073</name>
</gene>
<comment type="similarity">
    <text evidence="2">Belongs to the DoxX family.</text>
</comment>
<keyword evidence="3" id="KW-1003">Cell membrane</keyword>
<dbReference type="GO" id="GO:0005886">
    <property type="term" value="C:plasma membrane"/>
    <property type="evidence" value="ECO:0007669"/>
    <property type="project" value="UniProtKB-SubCell"/>
</dbReference>
<dbReference type="PANTHER" id="PTHR33452:SF1">
    <property type="entry name" value="INNER MEMBRANE PROTEIN YPHA-RELATED"/>
    <property type="match status" value="1"/>
</dbReference>
<dbReference type="InterPro" id="IPR051907">
    <property type="entry name" value="DoxX-like_oxidoreductase"/>
</dbReference>
<evidence type="ECO:0000313" key="8">
    <source>
        <dbReference type="EMBL" id="ALL64437.1"/>
    </source>
</evidence>
<evidence type="ECO:0000256" key="6">
    <source>
        <dbReference type="ARBA" id="ARBA00023136"/>
    </source>
</evidence>
<accession>A0A0N7JTS6</accession>
<evidence type="ECO:0000256" key="3">
    <source>
        <dbReference type="ARBA" id="ARBA00022475"/>
    </source>
</evidence>
<evidence type="ECO:0000256" key="4">
    <source>
        <dbReference type="ARBA" id="ARBA00022692"/>
    </source>
</evidence>
<feature type="transmembrane region" description="Helical" evidence="7">
    <location>
        <begin position="110"/>
        <end position="135"/>
    </location>
</feature>
<proteinExistence type="inferred from homology"/>
<evidence type="ECO:0000256" key="2">
    <source>
        <dbReference type="ARBA" id="ARBA00006679"/>
    </source>
</evidence>
<reference evidence="8 9" key="1">
    <citation type="journal article" date="2014" name="Genome Announc.">
        <title>Draft Genome Sequence of the Haloacid-Degrading Burkholderia caribensis Strain MBA4.</title>
        <authorList>
            <person name="Pan Y."/>
            <person name="Kong K.F."/>
            <person name="Tsang J.S."/>
        </authorList>
    </citation>
    <scope>NUCLEOTIDE SEQUENCE [LARGE SCALE GENOMIC DNA]</scope>
    <source>
        <strain evidence="8 9">MBA4</strain>
    </source>
</reference>
<name>A0A0N7JTS6_9BURK</name>
<organism evidence="8 9">
    <name type="scientific">Paraburkholderia caribensis MBA4</name>
    <dbReference type="NCBI Taxonomy" id="1323664"/>
    <lineage>
        <taxon>Bacteria</taxon>
        <taxon>Pseudomonadati</taxon>
        <taxon>Pseudomonadota</taxon>
        <taxon>Betaproteobacteria</taxon>
        <taxon>Burkholderiales</taxon>
        <taxon>Burkholderiaceae</taxon>
        <taxon>Paraburkholderia</taxon>
    </lineage>
</organism>
<dbReference type="GeneID" id="69968614"/>
<comment type="subcellular location">
    <subcellularLocation>
        <location evidence="1">Cell membrane</location>
        <topology evidence="1">Multi-pass membrane protein</topology>
    </subcellularLocation>
</comment>
<dbReference type="RefSeq" id="WP_036003428.1">
    <property type="nucleotide sequence ID" value="NZ_CP012746.1"/>
</dbReference>
<evidence type="ECO:0000256" key="5">
    <source>
        <dbReference type="ARBA" id="ARBA00022989"/>
    </source>
</evidence>
<feature type="transmembrane region" description="Helical" evidence="7">
    <location>
        <begin position="77"/>
        <end position="98"/>
    </location>
</feature>
<keyword evidence="5 7" id="KW-1133">Transmembrane helix</keyword>